<keyword evidence="3" id="KW-1185">Reference proteome</keyword>
<feature type="transmembrane region" description="Helical" evidence="1">
    <location>
        <begin position="35"/>
        <end position="53"/>
    </location>
</feature>
<dbReference type="RefSeq" id="WP_170249279.1">
    <property type="nucleotide sequence ID" value="NZ_BJZT01000032.1"/>
</dbReference>
<evidence type="ECO:0000256" key="1">
    <source>
        <dbReference type="SAM" id="Phobius"/>
    </source>
</evidence>
<organism evidence="2 3">
    <name type="scientific">Methylobacterium haplocladii</name>
    <dbReference type="NCBI Taxonomy" id="1176176"/>
    <lineage>
        <taxon>Bacteria</taxon>
        <taxon>Pseudomonadati</taxon>
        <taxon>Pseudomonadota</taxon>
        <taxon>Alphaproteobacteria</taxon>
        <taxon>Hyphomicrobiales</taxon>
        <taxon>Methylobacteriaceae</taxon>
        <taxon>Methylobacterium</taxon>
    </lineage>
</organism>
<dbReference type="AlphaFoldDB" id="A0A512ISE7"/>
<gene>
    <name evidence="2" type="ORF">MHA02_29980</name>
</gene>
<keyword evidence="1" id="KW-0812">Transmembrane</keyword>
<protein>
    <submittedName>
        <fullName evidence="2">Uncharacterized protein</fullName>
    </submittedName>
</protein>
<keyword evidence="1" id="KW-0472">Membrane</keyword>
<dbReference type="Proteomes" id="UP000321258">
    <property type="component" value="Unassembled WGS sequence"/>
</dbReference>
<dbReference type="EMBL" id="BJZT01000032">
    <property type="protein sequence ID" value="GEP00611.1"/>
    <property type="molecule type" value="Genomic_DNA"/>
</dbReference>
<name>A0A512ISE7_9HYPH</name>
<evidence type="ECO:0000313" key="2">
    <source>
        <dbReference type="EMBL" id="GEP00611.1"/>
    </source>
</evidence>
<sequence>MDLKTIETEAAAGAGTAAKSGLRALVAQVAAHPRFATVTAIVAIVAAVILAKVF</sequence>
<reference evidence="2 3" key="1">
    <citation type="submission" date="2019-07" db="EMBL/GenBank/DDBJ databases">
        <title>Whole genome shotgun sequence of Methylobacterium haplocladii NBRC 107714.</title>
        <authorList>
            <person name="Hosoyama A."/>
            <person name="Uohara A."/>
            <person name="Ohji S."/>
            <person name="Ichikawa N."/>
        </authorList>
    </citation>
    <scope>NUCLEOTIDE SEQUENCE [LARGE SCALE GENOMIC DNA]</scope>
    <source>
        <strain evidence="2 3">NBRC 107714</strain>
    </source>
</reference>
<accession>A0A512ISE7</accession>
<evidence type="ECO:0000313" key="3">
    <source>
        <dbReference type="Proteomes" id="UP000321258"/>
    </source>
</evidence>
<comment type="caution">
    <text evidence="2">The sequence shown here is derived from an EMBL/GenBank/DDBJ whole genome shotgun (WGS) entry which is preliminary data.</text>
</comment>
<proteinExistence type="predicted"/>
<keyword evidence="1" id="KW-1133">Transmembrane helix</keyword>